<accession>A0A1L9PUV9</accession>
<reference evidence="7" key="1">
    <citation type="journal article" date="2017" name="Genome Biol.">
        <title>Comparative genomics reveals high biological diversity and specific adaptations in the industrially and medically important fungal genus Aspergillus.</title>
        <authorList>
            <person name="de Vries R.P."/>
            <person name="Riley R."/>
            <person name="Wiebenga A."/>
            <person name="Aguilar-Osorio G."/>
            <person name="Amillis S."/>
            <person name="Uchima C.A."/>
            <person name="Anderluh G."/>
            <person name="Asadollahi M."/>
            <person name="Askin M."/>
            <person name="Barry K."/>
            <person name="Battaglia E."/>
            <person name="Bayram O."/>
            <person name="Benocci T."/>
            <person name="Braus-Stromeyer S.A."/>
            <person name="Caldana C."/>
            <person name="Canovas D."/>
            <person name="Cerqueira G.C."/>
            <person name="Chen F."/>
            <person name="Chen W."/>
            <person name="Choi C."/>
            <person name="Clum A."/>
            <person name="Dos Santos R.A."/>
            <person name="Damasio A.R."/>
            <person name="Diallinas G."/>
            <person name="Emri T."/>
            <person name="Fekete E."/>
            <person name="Flipphi M."/>
            <person name="Freyberg S."/>
            <person name="Gallo A."/>
            <person name="Gournas C."/>
            <person name="Habgood R."/>
            <person name="Hainaut M."/>
            <person name="Harispe M.L."/>
            <person name="Henrissat B."/>
            <person name="Hilden K.S."/>
            <person name="Hope R."/>
            <person name="Hossain A."/>
            <person name="Karabika E."/>
            <person name="Karaffa L."/>
            <person name="Karanyi Z."/>
            <person name="Krasevec N."/>
            <person name="Kuo A."/>
            <person name="Kusch H."/>
            <person name="LaButti K."/>
            <person name="Lagendijk E.L."/>
            <person name="Lapidus A."/>
            <person name="Levasseur A."/>
            <person name="Lindquist E."/>
            <person name="Lipzen A."/>
            <person name="Logrieco A.F."/>
            <person name="MacCabe A."/>
            <person name="Maekelae M.R."/>
            <person name="Malavazi I."/>
            <person name="Melin P."/>
            <person name="Meyer V."/>
            <person name="Mielnichuk N."/>
            <person name="Miskei M."/>
            <person name="Molnar A.P."/>
            <person name="Mule G."/>
            <person name="Ngan C.Y."/>
            <person name="Orejas M."/>
            <person name="Orosz E."/>
            <person name="Ouedraogo J.P."/>
            <person name="Overkamp K.M."/>
            <person name="Park H.-S."/>
            <person name="Perrone G."/>
            <person name="Piumi F."/>
            <person name="Punt P.J."/>
            <person name="Ram A.F."/>
            <person name="Ramon A."/>
            <person name="Rauscher S."/>
            <person name="Record E."/>
            <person name="Riano-Pachon D.M."/>
            <person name="Robert V."/>
            <person name="Roehrig J."/>
            <person name="Ruller R."/>
            <person name="Salamov A."/>
            <person name="Salih N.S."/>
            <person name="Samson R.A."/>
            <person name="Sandor E."/>
            <person name="Sanguinetti M."/>
            <person name="Schuetze T."/>
            <person name="Sepcic K."/>
            <person name="Shelest E."/>
            <person name="Sherlock G."/>
            <person name="Sophianopoulou V."/>
            <person name="Squina F.M."/>
            <person name="Sun H."/>
            <person name="Susca A."/>
            <person name="Todd R.B."/>
            <person name="Tsang A."/>
            <person name="Unkles S.E."/>
            <person name="van de Wiele N."/>
            <person name="van Rossen-Uffink D."/>
            <person name="Oliveira J.V."/>
            <person name="Vesth T.C."/>
            <person name="Visser J."/>
            <person name="Yu J.-H."/>
            <person name="Zhou M."/>
            <person name="Andersen M.R."/>
            <person name="Archer D.B."/>
            <person name="Baker S.E."/>
            <person name="Benoit I."/>
            <person name="Brakhage A.A."/>
            <person name="Braus G.H."/>
            <person name="Fischer R."/>
            <person name="Frisvad J.C."/>
            <person name="Goldman G.H."/>
            <person name="Houbraken J."/>
            <person name="Oakley B."/>
            <person name="Pocsi I."/>
            <person name="Scazzocchio C."/>
            <person name="Seiboth B."/>
            <person name="vanKuyk P.A."/>
            <person name="Wortman J."/>
            <person name="Dyer P.S."/>
            <person name="Grigoriev I.V."/>
        </authorList>
    </citation>
    <scope>NUCLEOTIDE SEQUENCE [LARGE SCALE GENOMIC DNA]</scope>
    <source>
        <strain evidence="7">CBS 583.65</strain>
    </source>
</reference>
<comment type="cofactor">
    <cofactor evidence="1">
        <name>FAD</name>
        <dbReference type="ChEBI" id="CHEBI:57692"/>
    </cofactor>
</comment>
<dbReference type="Proteomes" id="UP000184073">
    <property type="component" value="Unassembled WGS sequence"/>
</dbReference>
<dbReference type="GO" id="GO:0050661">
    <property type="term" value="F:NADP binding"/>
    <property type="evidence" value="ECO:0007669"/>
    <property type="project" value="InterPro"/>
</dbReference>
<keyword evidence="4" id="KW-0274">FAD</keyword>
<dbReference type="EMBL" id="KV878132">
    <property type="protein sequence ID" value="OJJ05340.1"/>
    <property type="molecule type" value="Genomic_DNA"/>
</dbReference>
<dbReference type="PANTHER" id="PTHR42877:SF11">
    <property type="entry name" value="MONOOXYGENASE, PUTATIVE (AFU_ORTHOLOGUE AFUA_6G13790)-RELATED"/>
    <property type="match status" value="1"/>
</dbReference>
<dbReference type="PANTHER" id="PTHR42877">
    <property type="entry name" value="L-ORNITHINE N(5)-MONOOXYGENASE-RELATED"/>
    <property type="match status" value="1"/>
</dbReference>
<protein>
    <recommendedName>
        <fullName evidence="8">FAD/NAD(P)-binding domain-containing protein</fullName>
    </recommendedName>
</protein>
<dbReference type="GeneID" id="63722856"/>
<dbReference type="VEuPathDB" id="FungiDB:ASPVEDRAFT_136962"/>
<dbReference type="SUPFAM" id="SSF51905">
    <property type="entry name" value="FAD/NAD(P)-binding domain"/>
    <property type="match status" value="3"/>
</dbReference>
<dbReference type="InterPro" id="IPR036188">
    <property type="entry name" value="FAD/NAD-bd_sf"/>
</dbReference>
<evidence type="ECO:0000313" key="6">
    <source>
        <dbReference type="EMBL" id="OJJ05340.1"/>
    </source>
</evidence>
<dbReference type="GO" id="GO:0004499">
    <property type="term" value="F:N,N-dimethylaniline monooxygenase activity"/>
    <property type="evidence" value="ECO:0007669"/>
    <property type="project" value="InterPro"/>
</dbReference>
<keyword evidence="7" id="KW-1185">Reference proteome</keyword>
<proteinExistence type="inferred from homology"/>
<organism evidence="6 7">
    <name type="scientific">Aspergillus versicolor CBS 583.65</name>
    <dbReference type="NCBI Taxonomy" id="1036611"/>
    <lineage>
        <taxon>Eukaryota</taxon>
        <taxon>Fungi</taxon>
        <taxon>Dikarya</taxon>
        <taxon>Ascomycota</taxon>
        <taxon>Pezizomycotina</taxon>
        <taxon>Eurotiomycetes</taxon>
        <taxon>Eurotiomycetidae</taxon>
        <taxon>Eurotiales</taxon>
        <taxon>Aspergillaceae</taxon>
        <taxon>Aspergillus</taxon>
        <taxon>Aspergillus subgen. Nidulantes</taxon>
    </lineage>
</organism>
<dbReference type="GO" id="GO:0050660">
    <property type="term" value="F:flavin adenine dinucleotide binding"/>
    <property type="evidence" value="ECO:0007669"/>
    <property type="project" value="InterPro"/>
</dbReference>
<gene>
    <name evidence="6" type="ORF">ASPVEDRAFT_136962</name>
</gene>
<dbReference type="Gene3D" id="3.50.50.60">
    <property type="entry name" value="FAD/NAD(P)-binding domain"/>
    <property type="match status" value="2"/>
</dbReference>
<evidence type="ECO:0008006" key="8">
    <source>
        <dbReference type="Google" id="ProtNLM"/>
    </source>
</evidence>
<evidence type="ECO:0000256" key="5">
    <source>
        <dbReference type="ARBA" id="ARBA00023002"/>
    </source>
</evidence>
<dbReference type="STRING" id="1036611.A0A1L9PUV9"/>
<evidence type="ECO:0000256" key="2">
    <source>
        <dbReference type="ARBA" id="ARBA00010139"/>
    </source>
</evidence>
<dbReference type="AlphaFoldDB" id="A0A1L9PUV9"/>
<dbReference type="RefSeq" id="XP_040671102.1">
    <property type="nucleotide sequence ID" value="XM_040807345.1"/>
</dbReference>
<dbReference type="OrthoDB" id="74360at2759"/>
<evidence type="ECO:0000256" key="3">
    <source>
        <dbReference type="ARBA" id="ARBA00022630"/>
    </source>
</evidence>
<name>A0A1L9PUV9_ASPVE</name>
<evidence type="ECO:0000256" key="4">
    <source>
        <dbReference type="ARBA" id="ARBA00022827"/>
    </source>
</evidence>
<comment type="similarity">
    <text evidence="2">Belongs to the FAD-binding monooxygenase family.</text>
</comment>
<dbReference type="InterPro" id="IPR051209">
    <property type="entry name" value="FAD-bind_Monooxygenase_sf"/>
</dbReference>
<sequence length="559" mass="63934">MTVQTTEINSPDTRLPGSWIPAPDQPVFTPRKIRVVCVGAGFSGLLLAHKHKYQFDLSDMVDLTIYEKNHDIGGTWLENKYPGVACDIPAHVYTFPFEPNPSWSSFYAGGDEIWRYIKDTSDKYALQERVQLNSRVIESIWDERVSRWKIKVQQGQHIITDEADVLINGSGILNKWRWPDIGGLEDFKGQLVHSASWPSTLDWTGKRVALIGNGSSAIQILPNVQSTAKNVTNYIRSPTWVAANFAAEFTPEGKNFKYSEEQKQSFQQHPEEFLKLRKDIEHGINQLFMGLLKGTDRQLEINRMSKRIMEERLNHDPELCAKLIPTFEFGCRRISPGEGYLEALQESNVSCCFSGIERITETGIRTIDNNVTDYDIIICATGFDVSFTPFWHLVGRNGQNLSELWQETPRAYFGICAPQQPNYFIFNGPNCPVAHGSLLAAMDSTADWILRWWRKIITEDIKNICVKQAALDDYNVYTQEALKRTVWTGGCRSWFKGGKVNGPVTAMYAGSIIHYKEILDRFRVEDFDIQYRSPNRFRFMGNGTTQREIEQSDLAYYVK</sequence>
<dbReference type="InterPro" id="IPR020946">
    <property type="entry name" value="Flavin_mOase-like"/>
</dbReference>
<evidence type="ECO:0000313" key="7">
    <source>
        <dbReference type="Proteomes" id="UP000184073"/>
    </source>
</evidence>
<evidence type="ECO:0000256" key="1">
    <source>
        <dbReference type="ARBA" id="ARBA00001974"/>
    </source>
</evidence>
<dbReference type="Pfam" id="PF00743">
    <property type="entry name" value="FMO-like"/>
    <property type="match status" value="1"/>
</dbReference>
<keyword evidence="3" id="KW-0285">Flavoprotein</keyword>
<keyword evidence="5" id="KW-0560">Oxidoreductase</keyword>